<proteinExistence type="predicted"/>
<organism evidence="3 4">
    <name type="scientific">Biomphalaria pfeifferi</name>
    <name type="common">Bloodfluke planorb</name>
    <name type="synonym">Freshwater snail</name>
    <dbReference type="NCBI Taxonomy" id="112525"/>
    <lineage>
        <taxon>Eukaryota</taxon>
        <taxon>Metazoa</taxon>
        <taxon>Spiralia</taxon>
        <taxon>Lophotrochozoa</taxon>
        <taxon>Mollusca</taxon>
        <taxon>Gastropoda</taxon>
        <taxon>Heterobranchia</taxon>
        <taxon>Euthyneura</taxon>
        <taxon>Panpulmonata</taxon>
        <taxon>Hygrophila</taxon>
        <taxon>Lymnaeoidea</taxon>
        <taxon>Planorbidae</taxon>
        <taxon>Biomphalaria</taxon>
    </lineage>
</organism>
<sequence length="491" mass="55934">MAYHRLVGILLMLTATEAALIIEVNPKMVVPGVTKNLVVNCTLTDNPESSNVESLVLYRLDSSKEGFDELLKIKLNEVKGHEAKELFKINDSVVDFGSYFVSFTVTDPTTEDVTIYKCVALGNGDVIWTTEETVLIEESPQNNLSLPEMQFQALPDQIKENTQSFSLKCSINGKEYGEWVYLTSLTLLYSATTDAPIYKELVIAKNRDEEIDLDNEDLASFVTFTNNTNNLRLSISWTLPEPKNAGLYKCEVLGMNVLNQSVTFSKTVNVTSSDDDSIALNNIDKKTEIQTGNIDKETEIQTGNNFLAEIKKQKKIQTYFYNINLRALFNILDNLALEIKNTENRVIKNQTINSRKITDLYNEMKLSLLHLKLDVSMQSLRIHNNVTHFGEMLERAKDFFKTQFLNLTFQVHNLSEEYIGLLNKHKIYTEDALLNAIRRNQILNDNKFENLQKQCSDSSKALQELSKELKENQKLDDIITSGKFYAPKKIQ</sequence>
<protein>
    <submittedName>
        <fullName evidence="3">Fibrinogen-related protein J1</fullName>
    </submittedName>
</protein>
<keyword evidence="4" id="KW-1185">Reference proteome</keyword>
<feature type="domain" description="Ig-like" evidence="2">
    <location>
        <begin position="147"/>
        <end position="269"/>
    </location>
</feature>
<dbReference type="AlphaFoldDB" id="A0AAD8C3R0"/>
<feature type="signal peptide" evidence="1">
    <location>
        <begin position="1"/>
        <end position="18"/>
    </location>
</feature>
<reference evidence="3" key="1">
    <citation type="journal article" date="2023" name="PLoS Negl. Trop. Dis.">
        <title>A genome sequence for Biomphalaria pfeifferi, the major vector snail for the human-infecting parasite Schistosoma mansoni.</title>
        <authorList>
            <person name="Bu L."/>
            <person name="Lu L."/>
            <person name="Laidemitt M.R."/>
            <person name="Zhang S.M."/>
            <person name="Mutuku M."/>
            <person name="Mkoji G."/>
            <person name="Steinauer M."/>
            <person name="Loker E.S."/>
        </authorList>
    </citation>
    <scope>NUCLEOTIDE SEQUENCE</scope>
    <source>
        <strain evidence="3">KasaAsao</strain>
    </source>
</reference>
<gene>
    <name evidence="3" type="ORF">Bpfe_005164</name>
</gene>
<evidence type="ECO:0000256" key="1">
    <source>
        <dbReference type="SAM" id="SignalP"/>
    </source>
</evidence>
<name>A0AAD8C3R0_BIOPF</name>
<dbReference type="Proteomes" id="UP001233172">
    <property type="component" value="Unassembled WGS sequence"/>
</dbReference>
<evidence type="ECO:0000313" key="4">
    <source>
        <dbReference type="Proteomes" id="UP001233172"/>
    </source>
</evidence>
<dbReference type="InterPro" id="IPR007110">
    <property type="entry name" value="Ig-like_dom"/>
</dbReference>
<evidence type="ECO:0000259" key="2">
    <source>
        <dbReference type="PROSITE" id="PS50835"/>
    </source>
</evidence>
<accession>A0AAD8C3R0</accession>
<dbReference type="EMBL" id="JASAOG010000014">
    <property type="protein sequence ID" value="KAK0065138.1"/>
    <property type="molecule type" value="Genomic_DNA"/>
</dbReference>
<keyword evidence="1" id="KW-0732">Signal</keyword>
<dbReference type="PROSITE" id="PS50835">
    <property type="entry name" value="IG_LIKE"/>
    <property type="match status" value="1"/>
</dbReference>
<comment type="caution">
    <text evidence="3">The sequence shown here is derived from an EMBL/GenBank/DDBJ whole genome shotgun (WGS) entry which is preliminary data.</text>
</comment>
<feature type="chain" id="PRO_5041969741" evidence="1">
    <location>
        <begin position="19"/>
        <end position="491"/>
    </location>
</feature>
<reference evidence="3" key="2">
    <citation type="submission" date="2023-04" db="EMBL/GenBank/DDBJ databases">
        <authorList>
            <person name="Bu L."/>
            <person name="Lu L."/>
            <person name="Laidemitt M.R."/>
            <person name="Zhang S.M."/>
            <person name="Mutuku M."/>
            <person name="Mkoji G."/>
            <person name="Steinauer M."/>
            <person name="Loker E.S."/>
        </authorList>
    </citation>
    <scope>NUCLEOTIDE SEQUENCE</scope>
    <source>
        <strain evidence="3">KasaAsao</strain>
        <tissue evidence="3">Whole Snail</tissue>
    </source>
</reference>
<evidence type="ECO:0000313" key="3">
    <source>
        <dbReference type="EMBL" id="KAK0065138.1"/>
    </source>
</evidence>